<protein>
    <submittedName>
        <fullName evidence="2">RidA family protein</fullName>
    </submittedName>
</protein>
<dbReference type="CDD" id="cd00448">
    <property type="entry name" value="YjgF_YER057c_UK114_family"/>
    <property type="match status" value="1"/>
</dbReference>
<dbReference type="GO" id="GO:0005829">
    <property type="term" value="C:cytosol"/>
    <property type="evidence" value="ECO:0007669"/>
    <property type="project" value="TreeGrafter"/>
</dbReference>
<dbReference type="InterPro" id="IPR006175">
    <property type="entry name" value="YjgF/YER057c/UK114"/>
</dbReference>
<dbReference type="AlphaFoldDB" id="A0A329MCQ6"/>
<dbReference type="SUPFAM" id="SSF55298">
    <property type="entry name" value="YjgF-like"/>
    <property type="match status" value="1"/>
</dbReference>
<organism evidence="2 3">
    <name type="scientific">Paenibacillus contaminans</name>
    <dbReference type="NCBI Taxonomy" id="450362"/>
    <lineage>
        <taxon>Bacteria</taxon>
        <taxon>Bacillati</taxon>
        <taxon>Bacillota</taxon>
        <taxon>Bacilli</taxon>
        <taxon>Bacillales</taxon>
        <taxon>Paenibacillaceae</taxon>
        <taxon>Paenibacillus</taxon>
    </lineage>
</organism>
<evidence type="ECO:0000313" key="3">
    <source>
        <dbReference type="Proteomes" id="UP000250369"/>
    </source>
</evidence>
<dbReference type="PANTHER" id="PTHR11803:SF58">
    <property type="entry name" value="PROTEIN HMF1-RELATED"/>
    <property type="match status" value="1"/>
</dbReference>
<evidence type="ECO:0000313" key="2">
    <source>
        <dbReference type="EMBL" id="RAV17724.1"/>
    </source>
</evidence>
<comment type="similarity">
    <text evidence="1">Belongs to the RutC family.</text>
</comment>
<dbReference type="PANTHER" id="PTHR11803">
    <property type="entry name" value="2-IMINOBUTANOATE/2-IMINOPROPANOATE DEAMINASE RIDA"/>
    <property type="match status" value="1"/>
</dbReference>
<dbReference type="EMBL" id="QMFB01000018">
    <property type="protein sequence ID" value="RAV17724.1"/>
    <property type="molecule type" value="Genomic_DNA"/>
</dbReference>
<name>A0A329MCQ6_9BACL</name>
<gene>
    <name evidence="2" type="ORF">DQG23_26750</name>
</gene>
<proteinExistence type="inferred from homology"/>
<dbReference type="Gene3D" id="3.30.1330.40">
    <property type="entry name" value="RutC-like"/>
    <property type="match status" value="1"/>
</dbReference>
<dbReference type="GO" id="GO:0019239">
    <property type="term" value="F:deaminase activity"/>
    <property type="evidence" value="ECO:0007669"/>
    <property type="project" value="TreeGrafter"/>
</dbReference>
<evidence type="ECO:0000256" key="1">
    <source>
        <dbReference type="ARBA" id="ARBA00010552"/>
    </source>
</evidence>
<keyword evidence="3" id="KW-1185">Reference proteome</keyword>
<dbReference type="Pfam" id="PF01042">
    <property type="entry name" value="Ribonuc_L-PSP"/>
    <property type="match status" value="1"/>
</dbReference>
<dbReference type="InterPro" id="IPR035959">
    <property type="entry name" value="RutC-like_sf"/>
</dbReference>
<dbReference type="Proteomes" id="UP000250369">
    <property type="component" value="Unassembled WGS sequence"/>
</dbReference>
<sequence length="131" mass="14377">MKEKGGTVSLKDQTVFTELPASRSFETDGCIYVSGQGGLDASTGEIVGPDIETQTIATMENIRAILAESGLDLDSIVKVNVYLSDRGLYQKFNEVYGTFFSAPYPARTTIYCDLNYELLVEIDAFAVRRQG</sequence>
<accession>A0A329MCQ6</accession>
<comment type="caution">
    <text evidence="2">The sequence shown here is derived from an EMBL/GenBank/DDBJ whole genome shotgun (WGS) entry which is preliminary data.</text>
</comment>
<dbReference type="OrthoDB" id="9803101at2"/>
<reference evidence="2 3" key="1">
    <citation type="journal article" date="2009" name="Int. J. Syst. Evol. Microbiol.">
        <title>Paenibacillus contaminans sp. nov., isolated from a contaminated laboratory plate.</title>
        <authorList>
            <person name="Chou J.H."/>
            <person name="Lee J.H."/>
            <person name="Lin M.C."/>
            <person name="Chang P.S."/>
            <person name="Arun A.B."/>
            <person name="Young C.C."/>
            <person name="Chen W.M."/>
        </authorList>
    </citation>
    <scope>NUCLEOTIDE SEQUENCE [LARGE SCALE GENOMIC DNA]</scope>
    <source>
        <strain evidence="2 3">CKOBP-6</strain>
    </source>
</reference>